<evidence type="ECO:0000313" key="2">
    <source>
        <dbReference type="Proteomes" id="UP000204083"/>
    </source>
</evidence>
<dbReference type="RefSeq" id="YP_009277774.1">
    <property type="nucleotide sequence ID" value="NC_031001.1"/>
</dbReference>
<reference evidence="1 2" key="1">
    <citation type="submission" date="2016-07" db="EMBL/GenBank/DDBJ databases">
        <authorList>
            <person name="Montgomery M.T."/>
            <person name="Pope W.H."/>
            <person name="Garlena R.A."/>
            <person name="Russell D.A."/>
            <person name="Jacobs-Sera D."/>
            <person name="Hendrix R.W."/>
            <person name="Hatfull G.F."/>
        </authorList>
    </citation>
    <scope>NUCLEOTIDE SEQUENCE [LARGE SCALE GENOMIC DNA]</scope>
</reference>
<dbReference type="KEGG" id="vg:29078302"/>
<accession>A0A1B3B1D3</accession>
<dbReference type="GeneID" id="29078302"/>
<dbReference type="Proteomes" id="UP000204083">
    <property type="component" value="Segment"/>
</dbReference>
<keyword evidence="2" id="KW-1185">Reference proteome</keyword>
<organism evidence="1 2">
    <name type="scientific">Gordonia phage Terapin</name>
    <dbReference type="NCBI Taxonomy" id="1887654"/>
    <lineage>
        <taxon>Viruses</taxon>
        <taxon>Duplodnaviria</taxon>
        <taxon>Heunggongvirae</taxon>
        <taxon>Uroviricota</taxon>
        <taxon>Caudoviricetes</taxon>
        <taxon>Terapinvirus</taxon>
        <taxon>Terapinvirus terapin</taxon>
    </lineage>
</organism>
<proteinExistence type="predicted"/>
<sequence length="197" mass="21432">MSNTTASVAAAAAQEAARPKADVFIAPKGFKADKDWSYIADKDPLETHHLFAQIIRREAGIDISAKQVQALLLMHRWMQASDLNRERETFRGRTLGSVIRGSETLLGRTEDRATIEGEDAQVVQTVNSVSDEVAAAIRADLAAPVAEEPEQEPEVDFRTAPKAALVSMVVEQELAPEADAKKLTVKKLRALLSGEEA</sequence>
<gene>
    <name evidence="1" type="primary">35</name>
    <name evidence="1" type="ORF">SEA_TERAPIN_35</name>
</gene>
<name>A0A1B3B1D3_9CAUD</name>
<protein>
    <submittedName>
        <fullName evidence="1">Uncharacterized protein</fullName>
    </submittedName>
</protein>
<dbReference type="EMBL" id="KX557285">
    <property type="protein sequence ID" value="AOE44847.1"/>
    <property type="molecule type" value="Genomic_DNA"/>
</dbReference>
<evidence type="ECO:0000313" key="1">
    <source>
        <dbReference type="EMBL" id="AOE44847.1"/>
    </source>
</evidence>